<proteinExistence type="predicted"/>
<dbReference type="Gramene" id="ABO94296">
    <property type="protein sequence ID" value="ABO94296"/>
    <property type="gene ID" value="OSTLU_5468"/>
</dbReference>
<keyword evidence="3" id="KW-1185">Reference proteome</keyword>
<dbReference type="AlphaFoldDB" id="A4RS19"/>
<sequence length="292" mass="31882">EVVVITGANTGLGYETAKAAAKAGRRVVAAVRDEARGERAKTRVLAAVPEAKVDVMLVDLADFESVRAFARAFEAKYDRLDALVNNSGVMAPPSRSETKDGNELQMQVNHLGHFLLTSLLLDTMVNTPSDDKRIVNLSSIAHNFGTLDFHNVNSEGVFGYPFLGWATYGRTKMANIMFTFELDRRLKAKGVTNVAVNAVHPGVVDTELNRSLSLDFYPQLKAAGKLITPEQGARGQIALAMDEKYRGVSGVYVSELSDDGKPGVHEPKRANERAYDAEAWARLWKDSVKLTG</sequence>
<feature type="non-terminal residue" evidence="2">
    <location>
        <position position="292"/>
    </location>
</feature>
<dbReference type="PANTHER" id="PTHR43157">
    <property type="entry name" value="PHOSPHATIDYLINOSITOL-GLYCAN BIOSYNTHESIS CLASS F PROTEIN-RELATED"/>
    <property type="match status" value="1"/>
</dbReference>
<dbReference type="CDD" id="cd05327">
    <property type="entry name" value="retinol-DH_like_SDR_c_like"/>
    <property type="match status" value="1"/>
</dbReference>
<gene>
    <name evidence="2" type="ORF">OSTLU_5468</name>
</gene>
<dbReference type="GO" id="GO:0016491">
    <property type="term" value="F:oxidoreductase activity"/>
    <property type="evidence" value="ECO:0007669"/>
    <property type="project" value="UniProtKB-KW"/>
</dbReference>
<dbReference type="GeneID" id="4999864"/>
<keyword evidence="1" id="KW-0560">Oxidoreductase</keyword>
<dbReference type="Pfam" id="PF00106">
    <property type="entry name" value="adh_short"/>
    <property type="match status" value="1"/>
</dbReference>
<organism evidence="2 3">
    <name type="scientific">Ostreococcus lucimarinus (strain CCE9901)</name>
    <dbReference type="NCBI Taxonomy" id="436017"/>
    <lineage>
        <taxon>Eukaryota</taxon>
        <taxon>Viridiplantae</taxon>
        <taxon>Chlorophyta</taxon>
        <taxon>Mamiellophyceae</taxon>
        <taxon>Mamiellales</taxon>
        <taxon>Bathycoccaceae</taxon>
        <taxon>Ostreococcus</taxon>
    </lineage>
</organism>
<dbReference type="eggNOG" id="KOG1208">
    <property type="taxonomic scope" value="Eukaryota"/>
</dbReference>
<accession>A4RS19</accession>
<dbReference type="InterPro" id="IPR036291">
    <property type="entry name" value="NAD(P)-bd_dom_sf"/>
</dbReference>
<dbReference type="PANTHER" id="PTHR43157:SF31">
    <property type="entry name" value="PHOSPHATIDYLINOSITOL-GLYCAN BIOSYNTHESIS CLASS F PROTEIN"/>
    <property type="match status" value="1"/>
</dbReference>
<reference evidence="2 3" key="1">
    <citation type="journal article" date="2007" name="Proc. Natl. Acad. Sci. U.S.A.">
        <title>The tiny eukaryote Ostreococcus provides genomic insights into the paradox of plankton speciation.</title>
        <authorList>
            <person name="Palenik B."/>
            <person name="Grimwood J."/>
            <person name="Aerts A."/>
            <person name="Rouze P."/>
            <person name="Salamov A."/>
            <person name="Putnam N."/>
            <person name="Dupont C."/>
            <person name="Jorgensen R."/>
            <person name="Derelle E."/>
            <person name="Rombauts S."/>
            <person name="Zhou K."/>
            <person name="Otillar R."/>
            <person name="Merchant S.S."/>
            <person name="Podell S."/>
            <person name="Gaasterland T."/>
            <person name="Napoli C."/>
            <person name="Gendler K."/>
            <person name="Manuell A."/>
            <person name="Tai V."/>
            <person name="Vallon O."/>
            <person name="Piganeau G."/>
            <person name="Jancek S."/>
            <person name="Heijde M."/>
            <person name="Jabbari K."/>
            <person name="Bowler C."/>
            <person name="Lohr M."/>
            <person name="Robbens S."/>
            <person name="Werner G."/>
            <person name="Dubchak I."/>
            <person name="Pazour G.J."/>
            <person name="Ren Q."/>
            <person name="Paulsen I."/>
            <person name="Delwiche C."/>
            <person name="Schmutz J."/>
            <person name="Rokhsar D."/>
            <person name="Van de Peer Y."/>
            <person name="Moreau H."/>
            <person name="Grigoriev I.V."/>
        </authorList>
    </citation>
    <scope>NUCLEOTIDE SEQUENCE [LARGE SCALE GENOMIC DNA]</scope>
    <source>
        <strain evidence="2 3">CCE9901</strain>
    </source>
</reference>
<evidence type="ECO:0000313" key="2">
    <source>
        <dbReference type="EMBL" id="ABO94296.1"/>
    </source>
</evidence>
<evidence type="ECO:0000313" key="3">
    <source>
        <dbReference type="Proteomes" id="UP000001568"/>
    </source>
</evidence>
<dbReference type="HOGENOM" id="CLU_010194_44_5_1"/>
<dbReference type="EMBL" id="CP000581">
    <property type="protein sequence ID" value="ABO94296.1"/>
    <property type="molecule type" value="Genomic_DNA"/>
</dbReference>
<dbReference type="KEGG" id="olu:OSTLU_5468"/>
<protein>
    <submittedName>
        <fullName evidence="2">Uncharacterized protein</fullName>
    </submittedName>
</protein>
<dbReference type="Proteomes" id="UP000001568">
    <property type="component" value="Chromosome 1"/>
</dbReference>
<feature type="non-terminal residue" evidence="2">
    <location>
        <position position="1"/>
    </location>
</feature>
<dbReference type="OMA" id="HYAARDR"/>
<dbReference type="Gene3D" id="3.40.50.720">
    <property type="entry name" value="NAD(P)-binding Rossmann-like Domain"/>
    <property type="match status" value="1"/>
</dbReference>
<dbReference type="OrthoDB" id="191139at2759"/>
<evidence type="ECO:0000256" key="1">
    <source>
        <dbReference type="ARBA" id="ARBA00023002"/>
    </source>
</evidence>
<dbReference type="RefSeq" id="XP_001416004.1">
    <property type="nucleotide sequence ID" value="XM_001415967.1"/>
</dbReference>
<dbReference type="InterPro" id="IPR002347">
    <property type="entry name" value="SDR_fam"/>
</dbReference>
<dbReference type="SUPFAM" id="SSF51735">
    <property type="entry name" value="NAD(P)-binding Rossmann-fold domains"/>
    <property type="match status" value="1"/>
</dbReference>
<name>A4RS19_OSTLU</name>
<dbReference type="PRINTS" id="PR00081">
    <property type="entry name" value="GDHRDH"/>
</dbReference>